<dbReference type="PROSITE" id="PS50850">
    <property type="entry name" value="MFS"/>
    <property type="match status" value="1"/>
</dbReference>
<organism evidence="3 4">
    <name type="scientific">Haloferax larsenii</name>
    <dbReference type="NCBI Taxonomy" id="302484"/>
    <lineage>
        <taxon>Archaea</taxon>
        <taxon>Methanobacteriati</taxon>
        <taxon>Methanobacteriota</taxon>
        <taxon>Stenosarchaea group</taxon>
        <taxon>Halobacteria</taxon>
        <taxon>Halobacteriales</taxon>
        <taxon>Haloferacaceae</taxon>
        <taxon>Haloferax</taxon>
    </lineage>
</organism>
<feature type="transmembrane region" description="Helical" evidence="1">
    <location>
        <begin position="308"/>
        <end position="329"/>
    </location>
</feature>
<evidence type="ECO:0000259" key="2">
    <source>
        <dbReference type="PROSITE" id="PS50850"/>
    </source>
</evidence>
<evidence type="ECO:0000313" key="3">
    <source>
        <dbReference type="EMBL" id="SEL92017.1"/>
    </source>
</evidence>
<dbReference type="PANTHER" id="PTHR23530">
    <property type="entry name" value="TRANSPORT PROTEIN-RELATED"/>
    <property type="match status" value="1"/>
</dbReference>
<evidence type="ECO:0000256" key="1">
    <source>
        <dbReference type="SAM" id="Phobius"/>
    </source>
</evidence>
<gene>
    <name evidence="3" type="ORF">SAMN04488691_11170</name>
</gene>
<dbReference type="Gene3D" id="1.20.1250.20">
    <property type="entry name" value="MFS general substrate transporter like domains"/>
    <property type="match status" value="1"/>
</dbReference>
<dbReference type="Pfam" id="PF07690">
    <property type="entry name" value="MFS_1"/>
    <property type="match status" value="1"/>
</dbReference>
<dbReference type="InterPro" id="IPR036259">
    <property type="entry name" value="MFS_trans_sf"/>
</dbReference>
<dbReference type="SUPFAM" id="SSF103473">
    <property type="entry name" value="MFS general substrate transporter"/>
    <property type="match status" value="1"/>
</dbReference>
<dbReference type="PANTHER" id="PTHR23530:SF1">
    <property type="entry name" value="PERMEASE, MAJOR FACILITATOR SUPERFAMILY-RELATED"/>
    <property type="match status" value="1"/>
</dbReference>
<dbReference type="InterPro" id="IPR053160">
    <property type="entry name" value="MFS_DHA3_Transporter"/>
</dbReference>
<keyword evidence="1" id="KW-1133">Transmembrane helix</keyword>
<feature type="transmembrane region" description="Helical" evidence="1">
    <location>
        <begin position="426"/>
        <end position="446"/>
    </location>
</feature>
<feature type="transmembrane region" description="Helical" evidence="1">
    <location>
        <begin position="270"/>
        <end position="288"/>
    </location>
</feature>
<dbReference type="Proteomes" id="UP000183894">
    <property type="component" value="Unassembled WGS sequence"/>
</dbReference>
<name>A0A1H7U6U5_HALLR</name>
<proteinExistence type="predicted"/>
<evidence type="ECO:0000313" key="4">
    <source>
        <dbReference type="Proteomes" id="UP000183894"/>
    </source>
</evidence>
<reference evidence="3 4" key="1">
    <citation type="submission" date="2016-10" db="EMBL/GenBank/DDBJ databases">
        <authorList>
            <person name="de Groot N.N."/>
        </authorList>
    </citation>
    <scope>NUCLEOTIDE SEQUENCE [LARGE SCALE GENOMIC DNA]</scope>
    <source>
        <strain evidence="3 4">CDM_5</strain>
    </source>
</reference>
<feature type="domain" description="Major facilitator superfamily (MFS) profile" evidence="2">
    <location>
        <begin position="60"/>
        <end position="450"/>
    </location>
</feature>
<feature type="transmembrane region" description="Helical" evidence="1">
    <location>
        <begin position="341"/>
        <end position="360"/>
    </location>
</feature>
<keyword evidence="1" id="KW-0812">Transmembrane</keyword>
<sequence>MADAQRAESGLLLPDWVSGARAETAPDCPPRSHAVAYPPQSGSFIPSAGAVRAMDVLRRGRLATPIAKYYAYKSTEYVSFTAAIWILFVRSNGLSFAEVGALNSIWWLALVGGEIPTGYLGDRLGRRNAMALGTGIIAVSTVAMGLSETFFQFATVYAAWAVGQTFRSGSGDAWLYDLLDETQETHEFANVRGRATGIGLAIGAVTTLAGGVVADATNYSVPFFATAAVTALGIPILLSVPESGDSDDGFTPRTALRVIREKLTRPPLRGFVTYFALLFGVVNMVYIFDQPILRDVALDLGVPASATNTAVSASYAVFSLVAAAATYRAGWIGDRLGVRRWFLLAPVVVAVSYAALPVFGPLAFPAFALARGVTNVSGVLGNQYVNDRVDSVGRATVLSAAGMLYSLAVVPFELAGGVVADIVSPTGALAAFGGVLVVGAGILWVVDRPV</sequence>
<accession>A0A1H7U6U5</accession>
<feature type="transmembrane region" description="Helical" evidence="1">
    <location>
        <begin position="219"/>
        <end position="238"/>
    </location>
</feature>
<feature type="transmembrane region" description="Helical" evidence="1">
    <location>
        <begin position="195"/>
        <end position="213"/>
    </location>
</feature>
<dbReference type="AlphaFoldDB" id="A0A1H7U6U5"/>
<dbReference type="InterPro" id="IPR020846">
    <property type="entry name" value="MFS_dom"/>
</dbReference>
<dbReference type="EMBL" id="FOAD01000011">
    <property type="protein sequence ID" value="SEL92017.1"/>
    <property type="molecule type" value="Genomic_DNA"/>
</dbReference>
<dbReference type="GO" id="GO:0022857">
    <property type="term" value="F:transmembrane transporter activity"/>
    <property type="evidence" value="ECO:0007669"/>
    <property type="project" value="InterPro"/>
</dbReference>
<protein>
    <submittedName>
        <fullName evidence="3">Predicted arabinose efflux permease, MFS family</fullName>
    </submittedName>
</protein>
<feature type="transmembrane region" description="Helical" evidence="1">
    <location>
        <begin position="397"/>
        <end position="420"/>
    </location>
</feature>
<dbReference type="InterPro" id="IPR011701">
    <property type="entry name" value="MFS"/>
</dbReference>
<keyword evidence="1" id="KW-0472">Membrane</keyword>